<accession>A0ABV2BWZ8</accession>
<organism evidence="2 3">
    <name type="scientific">Aliikangiella maris</name>
    <dbReference type="NCBI Taxonomy" id="3162458"/>
    <lineage>
        <taxon>Bacteria</taxon>
        <taxon>Pseudomonadati</taxon>
        <taxon>Pseudomonadota</taxon>
        <taxon>Gammaproteobacteria</taxon>
        <taxon>Oceanospirillales</taxon>
        <taxon>Pleioneaceae</taxon>
        <taxon>Aliikangiella</taxon>
    </lineage>
</organism>
<dbReference type="RefSeq" id="WP_353897058.1">
    <property type="nucleotide sequence ID" value="NZ_JBEVCJ010000022.1"/>
</dbReference>
<reference evidence="2 3" key="1">
    <citation type="submission" date="2024-06" db="EMBL/GenBank/DDBJ databases">
        <authorList>
            <person name="Li F."/>
        </authorList>
    </citation>
    <scope>NUCLEOTIDE SEQUENCE [LARGE SCALE GENOMIC DNA]</scope>
    <source>
        <strain evidence="2 3">GXAS 311</strain>
    </source>
</reference>
<proteinExistence type="predicted"/>
<dbReference type="Proteomes" id="UP001548189">
    <property type="component" value="Unassembled WGS sequence"/>
</dbReference>
<evidence type="ECO:0000313" key="2">
    <source>
        <dbReference type="EMBL" id="MET1256472.1"/>
    </source>
</evidence>
<evidence type="ECO:0000259" key="1">
    <source>
        <dbReference type="Pfam" id="PF08768"/>
    </source>
</evidence>
<dbReference type="Gene3D" id="2.40.128.20">
    <property type="match status" value="1"/>
</dbReference>
<dbReference type="InterPro" id="IPR012674">
    <property type="entry name" value="Calycin"/>
</dbReference>
<dbReference type="SUPFAM" id="SSF50814">
    <property type="entry name" value="Lipocalins"/>
    <property type="match status" value="1"/>
</dbReference>
<dbReference type="EMBL" id="JBEVCJ010000022">
    <property type="protein sequence ID" value="MET1256472.1"/>
    <property type="molecule type" value="Genomic_DNA"/>
</dbReference>
<sequence length="193" mass="22224">MSNYPNIDYGPLSCLIGQWQGDKGVDVAPEEDGTDTNAYYETIHFEQARDLDNAEEQELVAVHYHQKVFRKRDDKMIHNQTGYWIWDKATQSVIHNFVIPRGMGVLAHGNYQVTTESANENINESTKLTVTANINDEYYGFTQSPFLMTKAKTLSFTQELNVNENQLTYQQTTLVDIYGREFEHTDTNQLSRV</sequence>
<evidence type="ECO:0000313" key="3">
    <source>
        <dbReference type="Proteomes" id="UP001548189"/>
    </source>
</evidence>
<dbReference type="Pfam" id="PF08768">
    <property type="entry name" value="THAP4_heme-bd"/>
    <property type="match status" value="1"/>
</dbReference>
<protein>
    <submittedName>
        <fullName evidence="2">Heme-binding beta-barrel domain-containing protein</fullName>
    </submittedName>
</protein>
<gene>
    <name evidence="2" type="ORF">ABVT43_15130</name>
</gene>
<comment type="caution">
    <text evidence="2">The sequence shown here is derived from an EMBL/GenBank/DDBJ whole genome shotgun (WGS) entry which is preliminary data.</text>
</comment>
<keyword evidence="3" id="KW-1185">Reference proteome</keyword>
<name>A0ABV2BWZ8_9GAMM</name>
<dbReference type="InterPro" id="IPR014878">
    <property type="entry name" value="THAP4-like_heme-bd"/>
</dbReference>
<feature type="domain" description="THAP4-like heme-binding" evidence="1">
    <location>
        <begin position="9"/>
        <end position="192"/>
    </location>
</feature>